<gene>
    <name evidence="1" type="ORF">GALMADRAFT_810684</name>
</gene>
<keyword evidence="2" id="KW-1185">Reference proteome</keyword>
<dbReference type="HOGENOM" id="CLU_1786997_0_0_1"/>
<dbReference type="EMBL" id="KL142395">
    <property type="protein sequence ID" value="KDR70839.1"/>
    <property type="molecule type" value="Genomic_DNA"/>
</dbReference>
<name>A0A067ST20_GALM3</name>
<organism evidence="1 2">
    <name type="scientific">Galerina marginata (strain CBS 339.88)</name>
    <dbReference type="NCBI Taxonomy" id="685588"/>
    <lineage>
        <taxon>Eukaryota</taxon>
        <taxon>Fungi</taxon>
        <taxon>Dikarya</taxon>
        <taxon>Basidiomycota</taxon>
        <taxon>Agaricomycotina</taxon>
        <taxon>Agaricomycetes</taxon>
        <taxon>Agaricomycetidae</taxon>
        <taxon>Agaricales</taxon>
        <taxon>Agaricineae</taxon>
        <taxon>Strophariaceae</taxon>
        <taxon>Galerina</taxon>
    </lineage>
</organism>
<dbReference type="AlphaFoldDB" id="A0A067ST20"/>
<accession>A0A067ST20</accession>
<reference evidence="2" key="1">
    <citation type="journal article" date="2014" name="Proc. Natl. Acad. Sci. U.S.A.">
        <title>Extensive sampling of basidiomycete genomes demonstrates inadequacy of the white-rot/brown-rot paradigm for wood decay fungi.</title>
        <authorList>
            <person name="Riley R."/>
            <person name="Salamov A.A."/>
            <person name="Brown D.W."/>
            <person name="Nagy L.G."/>
            <person name="Floudas D."/>
            <person name="Held B.W."/>
            <person name="Levasseur A."/>
            <person name="Lombard V."/>
            <person name="Morin E."/>
            <person name="Otillar R."/>
            <person name="Lindquist E.A."/>
            <person name="Sun H."/>
            <person name="LaButti K.M."/>
            <person name="Schmutz J."/>
            <person name="Jabbour D."/>
            <person name="Luo H."/>
            <person name="Baker S.E."/>
            <person name="Pisabarro A.G."/>
            <person name="Walton J.D."/>
            <person name="Blanchette R.A."/>
            <person name="Henrissat B."/>
            <person name="Martin F."/>
            <person name="Cullen D."/>
            <person name="Hibbett D.S."/>
            <person name="Grigoriev I.V."/>
        </authorList>
    </citation>
    <scope>NUCLEOTIDE SEQUENCE [LARGE SCALE GENOMIC DNA]</scope>
    <source>
        <strain evidence="2">CBS 339.88</strain>
    </source>
</reference>
<sequence length="145" mass="16602">MRIIKEAHGSLLFGAFYRMEYPDRHTSQHWKGWVFQEKYIRYPSFTAHLSRAEIVLDAAHKIAAKRSGQRGRTARRTLLIAERDLATLRPQTSVTTKIVHDITMEVFVAYETLNVEANQARAKTILRGLGFSDEDLAKEGKELAD</sequence>
<dbReference type="OrthoDB" id="2110130at2759"/>
<evidence type="ECO:0000313" key="1">
    <source>
        <dbReference type="EMBL" id="KDR70839.1"/>
    </source>
</evidence>
<dbReference type="STRING" id="685588.A0A067ST20"/>
<evidence type="ECO:0000313" key="2">
    <source>
        <dbReference type="Proteomes" id="UP000027222"/>
    </source>
</evidence>
<proteinExistence type="predicted"/>
<dbReference type="Proteomes" id="UP000027222">
    <property type="component" value="Unassembled WGS sequence"/>
</dbReference>
<protein>
    <submittedName>
        <fullName evidence="1">Uncharacterized protein</fullName>
    </submittedName>
</protein>